<dbReference type="EMBL" id="AGCU01070307">
    <property type="status" value="NOT_ANNOTATED_CDS"/>
    <property type="molecule type" value="Genomic_DNA"/>
</dbReference>
<dbReference type="Ensembl" id="ENSPSIT00000004993.1">
    <property type="protein sequence ID" value="ENSPSIP00000004965.1"/>
    <property type="gene ID" value="ENSPSIG00000004641.1"/>
</dbReference>
<dbReference type="EMBL" id="AGCU01070311">
    <property type="status" value="NOT_ANNOTATED_CDS"/>
    <property type="molecule type" value="Genomic_DNA"/>
</dbReference>
<evidence type="ECO:0000313" key="2">
    <source>
        <dbReference type="Proteomes" id="UP000007267"/>
    </source>
</evidence>
<proteinExistence type="predicted"/>
<dbReference type="AlphaFoldDB" id="K7FAA5"/>
<dbReference type="EMBL" id="AGCU01070309">
    <property type="status" value="NOT_ANNOTATED_CDS"/>
    <property type="molecule type" value="Genomic_DNA"/>
</dbReference>
<sequence length="144" mass="16034">VSCYCSSAIVGKELLQLCHLQHGIKLGVIEDEVQRVVVETSDSLEWGAVIRVHKSQVLNKEQVHNVGAVTLKDRDAGIATLHDLRHGVEVQHSLSSDHEAVSEWSHHIFHRLGAQLQSPLDDVELLLDQVIVRVGDPQHLEKLL</sequence>
<reference evidence="1" key="4">
    <citation type="submission" date="2025-09" db="UniProtKB">
        <authorList>
            <consortium name="Ensembl"/>
        </authorList>
    </citation>
    <scope>IDENTIFICATION</scope>
</reference>
<dbReference type="EMBL" id="AGCU01070306">
    <property type="status" value="NOT_ANNOTATED_CDS"/>
    <property type="molecule type" value="Genomic_DNA"/>
</dbReference>
<dbReference type="eggNOG" id="ENOG502TB7A">
    <property type="taxonomic scope" value="Eukaryota"/>
</dbReference>
<organism evidence="1 2">
    <name type="scientific">Pelodiscus sinensis</name>
    <name type="common">Chinese softshell turtle</name>
    <name type="synonym">Trionyx sinensis</name>
    <dbReference type="NCBI Taxonomy" id="13735"/>
    <lineage>
        <taxon>Eukaryota</taxon>
        <taxon>Metazoa</taxon>
        <taxon>Chordata</taxon>
        <taxon>Craniata</taxon>
        <taxon>Vertebrata</taxon>
        <taxon>Euteleostomi</taxon>
        <taxon>Archelosauria</taxon>
        <taxon>Testudinata</taxon>
        <taxon>Testudines</taxon>
        <taxon>Cryptodira</taxon>
        <taxon>Trionychia</taxon>
        <taxon>Trionychidae</taxon>
        <taxon>Pelodiscus</taxon>
    </lineage>
</organism>
<reference evidence="2" key="2">
    <citation type="journal article" date="2013" name="Nat. Genet.">
        <title>The draft genomes of soft-shell turtle and green sea turtle yield insights into the development and evolution of the turtle-specific body plan.</title>
        <authorList>
            <person name="Wang Z."/>
            <person name="Pascual-Anaya J."/>
            <person name="Zadissa A."/>
            <person name="Li W."/>
            <person name="Niimura Y."/>
            <person name="Huang Z."/>
            <person name="Li C."/>
            <person name="White S."/>
            <person name="Xiong Z."/>
            <person name="Fang D."/>
            <person name="Wang B."/>
            <person name="Ming Y."/>
            <person name="Chen Y."/>
            <person name="Zheng Y."/>
            <person name="Kuraku S."/>
            <person name="Pignatelli M."/>
            <person name="Herrero J."/>
            <person name="Beal K."/>
            <person name="Nozawa M."/>
            <person name="Li Q."/>
            <person name="Wang J."/>
            <person name="Zhang H."/>
            <person name="Yu L."/>
            <person name="Shigenobu S."/>
            <person name="Wang J."/>
            <person name="Liu J."/>
            <person name="Flicek P."/>
            <person name="Searle S."/>
            <person name="Wang J."/>
            <person name="Kuratani S."/>
            <person name="Yin Y."/>
            <person name="Aken B."/>
            <person name="Zhang G."/>
            <person name="Irie N."/>
        </authorList>
    </citation>
    <scope>NUCLEOTIDE SEQUENCE [LARGE SCALE GENOMIC DNA]</scope>
    <source>
        <strain evidence="2">Daiwa-1</strain>
    </source>
</reference>
<accession>K7FAA5</accession>
<dbReference type="EMBL" id="AGCU01070312">
    <property type="status" value="NOT_ANNOTATED_CDS"/>
    <property type="molecule type" value="Genomic_DNA"/>
</dbReference>
<keyword evidence="2" id="KW-1185">Reference proteome</keyword>
<dbReference type="EMBL" id="AGCU01070308">
    <property type="status" value="NOT_ANNOTATED_CDS"/>
    <property type="molecule type" value="Genomic_DNA"/>
</dbReference>
<dbReference type="EMBL" id="AGCU01070313">
    <property type="status" value="NOT_ANNOTATED_CDS"/>
    <property type="molecule type" value="Genomic_DNA"/>
</dbReference>
<reference evidence="1" key="3">
    <citation type="submission" date="2025-08" db="UniProtKB">
        <authorList>
            <consortium name="Ensembl"/>
        </authorList>
    </citation>
    <scope>IDENTIFICATION</scope>
</reference>
<name>K7FAA5_PELSI</name>
<dbReference type="EMBL" id="AGCU01070310">
    <property type="status" value="NOT_ANNOTATED_CDS"/>
    <property type="molecule type" value="Genomic_DNA"/>
</dbReference>
<dbReference type="HOGENOM" id="CLU_1800967_0_0_1"/>
<reference evidence="2" key="1">
    <citation type="submission" date="2011-10" db="EMBL/GenBank/DDBJ databases">
        <authorList>
            <consortium name="Soft-shell Turtle Genome Consortium"/>
        </authorList>
    </citation>
    <scope>NUCLEOTIDE SEQUENCE [LARGE SCALE GENOMIC DNA]</scope>
    <source>
        <strain evidence="2">Daiwa-1</strain>
    </source>
</reference>
<dbReference type="EMBL" id="AGCU01070305">
    <property type="status" value="NOT_ANNOTATED_CDS"/>
    <property type="molecule type" value="Genomic_DNA"/>
</dbReference>
<protein>
    <submittedName>
        <fullName evidence="1">Uncharacterized protein</fullName>
    </submittedName>
</protein>
<dbReference type="Proteomes" id="UP000007267">
    <property type="component" value="Unassembled WGS sequence"/>
</dbReference>
<evidence type="ECO:0000313" key="1">
    <source>
        <dbReference type="Ensembl" id="ENSPSIP00000004965.1"/>
    </source>
</evidence>
<dbReference type="EMBL" id="AGCU01070314">
    <property type="status" value="NOT_ANNOTATED_CDS"/>
    <property type="molecule type" value="Genomic_DNA"/>
</dbReference>